<sequence length="145" mass="17167">MKKMSKLKITTNPEFETKLESYPNFVRDKMKDLRELVIETAEEVPEITDLEEALKWGEPSFLTKTGSTLRMDWKEKTPNQYQMYFKCTSRLVETFKLVFGKLFEYENNRAIIFQLDQEIPVVQLKKCIKATLMYHKVKDDLTLGI</sequence>
<name>A0AAW8CJS3_9PAST</name>
<accession>A0AAW8CJS3</accession>
<reference evidence="2 3" key="1">
    <citation type="journal article" date="2023" name="Front. Microbiol.">
        <title>Phylogeography and host specificity of Pasteurellaceae pathogenic to sea-farmed fish in the north-east Atlantic.</title>
        <authorList>
            <person name="Gulla S."/>
            <person name="Colquhoun D.J."/>
            <person name="Olsen A.B."/>
            <person name="Spilsberg B."/>
            <person name="Lagesen K."/>
            <person name="Aakesson C.P."/>
            <person name="Strom S."/>
            <person name="Manji F."/>
            <person name="Birkbeck T.H."/>
            <person name="Nilsen H.K."/>
        </authorList>
    </citation>
    <scope>NUCLEOTIDE SEQUENCE [LARGE SCALE GENOMIC DNA]</scope>
    <source>
        <strain evidence="2 3">NVIB3131</strain>
    </source>
</reference>
<comment type="caution">
    <text evidence="2">The sequence shown here is derived from an EMBL/GenBank/DDBJ whole genome shotgun (WGS) entry which is preliminary data.</text>
</comment>
<feature type="domain" description="YdhG-like" evidence="1">
    <location>
        <begin position="27"/>
        <end position="131"/>
    </location>
</feature>
<proteinExistence type="predicted"/>
<dbReference type="AlphaFoldDB" id="A0AAW8CJS3"/>
<dbReference type="EMBL" id="JASAXT010000009">
    <property type="protein sequence ID" value="MDP8148629.1"/>
    <property type="molecule type" value="Genomic_DNA"/>
</dbReference>
<evidence type="ECO:0000259" key="1">
    <source>
        <dbReference type="Pfam" id="PF08818"/>
    </source>
</evidence>
<dbReference type="Proteomes" id="UP001226020">
    <property type="component" value="Unassembled WGS sequence"/>
</dbReference>
<evidence type="ECO:0000313" key="2">
    <source>
        <dbReference type="EMBL" id="MDP8148629.1"/>
    </source>
</evidence>
<evidence type="ECO:0000313" key="3">
    <source>
        <dbReference type="Proteomes" id="UP001226020"/>
    </source>
</evidence>
<keyword evidence="3" id="KW-1185">Reference proteome</keyword>
<gene>
    <name evidence="2" type="ORF">QJU57_06020</name>
</gene>
<dbReference type="SUPFAM" id="SSF159888">
    <property type="entry name" value="YdhG-like"/>
    <property type="match status" value="1"/>
</dbReference>
<dbReference type="Pfam" id="PF08818">
    <property type="entry name" value="DUF1801"/>
    <property type="match status" value="1"/>
</dbReference>
<dbReference type="InterPro" id="IPR014922">
    <property type="entry name" value="YdhG-like"/>
</dbReference>
<dbReference type="RefSeq" id="WP_306351592.1">
    <property type="nucleotide sequence ID" value="NZ_JASAWV010000017.1"/>
</dbReference>
<organism evidence="2 3">
    <name type="scientific">Phocoenobacter atlanticus subsp. atlanticus</name>
    <dbReference type="NCBI Taxonomy" id="3061285"/>
    <lineage>
        <taxon>Bacteria</taxon>
        <taxon>Pseudomonadati</taxon>
        <taxon>Pseudomonadota</taxon>
        <taxon>Gammaproteobacteria</taxon>
        <taxon>Pasteurellales</taxon>
        <taxon>Pasteurellaceae</taxon>
        <taxon>Phocoenobacter</taxon>
        <taxon>Phocoenobacter atlanticus</taxon>
    </lineage>
</organism>
<protein>
    <submittedName>
        <fullName evidence="2">DUF1801 domain-containing protein</fullName>
    </submittedName>
</protein>